<feature type="region of interest" description="Disordered" evidence="1">
    <location>
        <begin position="28"/>
        <end position="60"/>
    </location>
</feature>
<keyword evidence="2" id="KW-0732">Signal</keyword>
<dbReference type="Proteomes" id="UP001610446">
    <property type="component" value="Unassembled WGS sequence"/>
</dbReference>
<feature type="chain" id="PRO_5047483621" evidence="2">
    <location>
        <begin position="26"/>
        <end position="267"/>
    </location>
</feature>
<evidence type="ECO:0000256" key="1">
    <source>
        <dbReference type="SAM" id="MobiDB-lite"/>
    </source>
</evidence>
<reference evidence="3 4" key="1">
    <citation type="submission" date="2024-07" db="EMBL/GenBank/DDBJ databases">
        <title>Section-level genome sequencing and comparative genomics of Aspergillus sections Usti and Cavernicolus.</title>
        <authorList>
            <consortium name="Lawrence Berkeley National Laboratory"/>
            <person name="Nybo J.L."/>
            <person name="Vesth T.C."/>
            <person name="Theobald S."/>
            <person name="Frisvad J.C."/>
            <person name="Larsen T.O."/>
            <person name="Kjaerboelling I."/>
            <person name="Rothschild-Mancinelli K."/>
            <person name="Lyhne E.K."/>
            <person name="Kogle M.E."/>
            <person name="Barry K."/>
            <person name="Clum A."/>
            <person name="Na H."/>
            <person name="Ledsgaard L."/>
            <person name="Lin J."/>
            <person name="Lipzen A."/>
            <person name="Kuo A."/>
            <person name="Riley R."/>
            <person name="Mondo S."/>
            <person name="Labutti K."/>
            <person name="Haridas S."/>
            <person name="Pangalinan J."/>
            <person name="Salamov A.A."/>
            <person name="Simmons B.A."/>
            <person name="Magnuson J.K."/>
            <person name="Chen J."/>
            <person name="Drula E."/>
            <person name="Henrissat B."/>
            <person name="Wiebenga A."/>
            <person name="Lubbers R.J."/>
            <person name="Gomes A.C."/>
            <person name="Makela M.R."/>
            <person name="Stajich J."/>
            <person name="Grigoriev I.V."/>
            <person name="Mortensen U.H."/>
            <person name="De Vries R.P."/>
            <person name="Baker S.E."/>
            <person name="Andersen M.R."/>
        </authorList>
    </citation>
    <scope>NUCLEOTIDE SEQUENCE [LARGE SCALE GENOMIC DNA]</scope>
    <source>
        <strain evidence="3 4">CBS 123904</strain>
    </source>
</reference>
<proteinExistence type="predicted"/>
<protein>
    <submittedName>
        <fullName evidence="3">Uncharacterized protein</fullName>
    </submittedName>
</protein>
<comment type="caution">
    <text evidence="3">The sequence shown here is derived from an EMBL/GenBank/DDBJ whole genome shotgun (WGS) entry which is preliminary data.</text>
</comment>
<organism evidence="3 4">
    <name type="scientific">Aspergillus pseudoustus</name>
    <dbReference type="NCBI Taxonomy" id="1810923"/>
    <lineage>
        <taxon>Eukaryota</taxon>
        <taxon>Fungi</taxon>
        <taxon>Dikarya</taxon>
        <taxon>Ascomycota</taxon>
        <taxon>Pezizomycotina</taxon>
        <taxon>Eurotiomycetes</taxon>
        <taxon>Eurotiomycetidae</taxon>
        <taxon>Eurotiales</taxon>
        <taxon>Aspergillaceae</taxon>
        <taxon>Aspergillus</taxon>
        <taxon>Aspergillus subgen. Nidulantes</taxon>
    </lineage>
</organism>
<feature type="signal peptide" evidence="2">
    <location>
        <begin position="1"/>
        <end position="25"/>
    </location>
</feature>
<feature type="compositionally biased region" description="Basic and acidic residues" evidence="1">
    <location>
        <begin position="42"/>
        <end position="57"/>
    </location>
</feature>
<accession>A0ABR4I9X1</accession>
<name>A0ABR4I9X1_9EURO</name>
<evidence type="ECO:0000313" key="4">
    <source>
        <dbReference type="Proteomes" id="UP001610446"/>
    </source>
</evidence>
<sequence length="267" mass="29833">MRFHWKYMALLAIILGVFLQTTARAVPKPGGIQPPDPIKPNPKPEPKPENSFCKRTDGSQPCTTLDDPTYCTAAGMTIPHEKEAGDKMVRGRVHWKPPAGLTVNNPQAFRRSLLSLTEQVYKGPQVKDIVIDRRGYNLVAALYVPERGVYLSTIPRGKAADDIIDDWKTMAPRLYAETRGLRVSPTKDPTDPQRLHAEDGVIYQYEKSVSHRKPEGHQLPEGSGMFVYGKRGGFDEQPGEVSPCLPGGKRQRACDVVLWDLGFNTKW</sequence>
<evidence type="ECO:0000313" key="3">
    <source>
        <dbReference type="EMBL" id="KAL2824447.1"/>
    </source>
</evidence>
<gene>
    <name evidence="3" type="ORF">BJY01DRAFT_256463</name>
</gene>
<dbReference type="EMBL" id="JBFXLU010000554">
    <property type="protein sequence ID" value="KAL2824447.1"/>
    <property type="molecule type" value="Genomic_DNA"/>
</dbReference>
<keyword evidence="4" id="KW-1185">Reference proteome</keyword>
<evidence type="ECO:0000256" key="2">
    <source>
        <dbReference type="SAM" id="SignalP"/>
    </source>
</evidence>
<feature type="compositionally biased region" description="Pro residues" evidence="1">
    <location>
        <begin position="32"/>
        <end position="41"/>
    </location>
</feature>